<evidence type="ECO:0000256" key="1">
    <source>
        <dbReference type="ARBA" id="ARBA00009986"/>
    </source>
</evidence>
<dbReference type="InterPro" id="IPR016163">
    <property type="entry name" value="Ald_DH_C"/>
</dbReference>
<proteinExistence type="inferred from homology"/>
<comment type="similarity">
    <text evidence="1 4">Belongs to the aldehyde dehydrogenase family.</text>
</comment>
<dbReference type="InterPro" id="IPR016160">
    <property type="entry name" value="Ald_DH_CS_CYS"/>
</dbReference>
<feature type="active site" evidence="3">
    <location>
        <position position="323"/>
    </location>
</feature>
<keyword evidence="5" id="KW-0472">Membrane</keyword>
<dbReference type="GO" id="GO:0016620">
    <property type="term" value="F:oxidoreductase activity, acting on the aldehyde or oxo group of donors, NAD or NADP as acceptor"/>
    <property type="evidence" value="ECO:0007669"/>
    <property type="project" value="InterPro"/>
</dbReference>
<dbReference type="InterPro" id="IPR015590">
    <property type="entry name" value="Aldehyde_DH_dom"/>
</dbReference>
<evidence type="ECO:0000259" key="6">
    <source>
        <dbReference type="Pfam" id="PF00171"/>
    </source>
</evidence>
<dbReference type="Pfam" id="PF00171">
    <property type="entry name" value="Aldedh"/>
    <property type="match status" value="1"/>
</dbReference>
<keyword evidence="5" id="KW-1133">Transmembrane helix</keyword>
<protein>
    <recommendedName>
        <fullName evidence="6">Aldehyde dehydrogenase domain-containing protein</fullName>
    </recommendedName>
</protein>
<feature type="transmembrane region" description="Helical" evidence="5">
    <location>
        <begin position="15"/>
        <end position="33"/>
    </location>
</feature>
<reference evidence="7 8" key="1">
    <citation type="submission" date="2022-09" db="EMBL/GenBank/DDBJ databases">
        <authorList>
            <person name="Palmer J.M."/>
        </authorList>
    </citation>
    <scope>NUCLEOTIDE SEQUENCE [LARGE SCALE GENOMIC DNA]</scope>
    <source>
        <strain evidence="7 8">DSM 7382</strain>
    </source>
</reference>
<evidence type="ECO:0000256" key="3">
    <source>
        <dbReference type="PROSITE-ProRule" id="PRU10007"/>
    </source>
</evidence>
<dbReference type="PROSITE" id="PS00687">
    <property type="entry name" value="ALDEHYDE_DEHYDR_GLU"/>
    <property type="match status" value="1"/>
</dbReference>
<keyword evidence="8" id="KW-1185">Reference proteome</keyword>
<evidence type="ECO:0000313" key="8">
    <source>
        <dbReference type="Proteomes" id="UP001385951"/>
    </source>
</evidence>
<keyword evidence="2 4" id="KW-0560">Oxidoreductase</keyword>
<dbReference type="Proteomes" id="UP001385951">
    <property type="component" value="Unassembled WGS sequence"/>
</dbReference>
<dbReference type="InterPro" id="IPR016162">
    <property type="entry name" value="Ald_DH_N"/>
</dbReference>
<dbReference type="InterPro" id="IPR016161">
    <property type="entry name" value="Ald_DH/histidinol_DH"/>
</dbReference>
<dbReference type="AlphaFoldDB" id="A0AAW0GSX6"/>
<evidence type="ECO:0000256" key="2">
    <source>
        <dbReference type="ARBA" id="ARBA00023002"/>
    </source>
</evidence>
<gene>
    <name evidence="7" type="ORF">QCA50_002230</name>
</gene>
<evidence type="ECO:0000313" key="7">
    <source>
        <dbReference type="EMBL" id="KAK7695042.1"/>
    </source>
</evidence>
<sequence>MDSYDYYDDYEDEGIGFTTPLLISFVLGIYLVYTRYHSIRNRAIPFYWPPPDAIGNDYEATKIEDPALDSHVRDPELLPSSPAPGHEYITAFDPATSLHLGTFVADDGADVRFKIEQAMRAQPRWSKTNFAERKRVIRSLNKWLVDNQETCAKVAARDTGKTLLDAFMGEIIPTCAKAEWLIKHGENYLKPEHRHSSLLTFYKKAEVHFEPLGVVAAIVSWNYPLHNAWSPIMASIFAGNAVVLKCSEHVIWSTKWFVDAIRRCLRACGHDEELVQLVCCYPDTAEVLTKSPFIRHITFIGSEEVGRKVVQAATEHLTPVTLELGGKDPAILMPSTDIEKYASILLRGVFQNAGQNCIGIERVIVHSSQYAEVLQMFTQRAADIRLGSALLRPIDGVIPTVDCGSMVSDSRFTFLNRILETAAMHGATVETGGRPFRHSFLNGAYFEPTVVGNVDPLSEIAQTELFAPVALIIKYDTIEEAIAIANGTRYGLGASIFGPDQEKCYKVAQQLQCGMVSINDFAVYYVSEPCTLSLFYMTKYSLCVVDQVSITTPRD</sequence>
<dbReference type="PANTHER" id="PTHR11699">
    <property type="entry name" value="ALDEHYDE DEHYDROGENASE-RELATED"/>
    <property type="match status" value="1"/>
</dbReference>
<dbReference type="SUPFAM" id="SSF53720">
    <property type="entry name" value="ALDH-like"/>
    <property type="match status" value="1"/>
</dbReference>
<organism evidence="7 8">
    <name type="scientific">Cerrena zonata</name>
    <dbReference type="NCBI Taxonomy" id="2478898"/>
    <lineage>
        <taxon>Eukaryota</taxon>
        <taxon>Fungi</taxon>
        <taxon>Dikarya</taxon>
        <taxon>Basidiomycota</taxon>
        <taxon>Agaricomycotina</taxon>
        <taxon>Agaricomycetes</taxon>
        <taxon>Polyporales</taxon>
        <taxon>Cerrenaceae</taxon>
        <taxon>Cerrena</taxon>
    </lineage>
</organism>
<dbReference type="Gene3D" id="3.40.605.10">
    <property type="entry name" value="Aldehyde Dehydrogenase, Chain A, domain 1"/>
    <property type="match status" value="1"/>
</dbReference>
<keyword evidence="5" id="KW-0812">Transmembrane</keyword>
<dbReference type="PROSITE" id="PS00070">
    <property type="entry name" value="ALDEHYDE_DEHYDR_CYS"/>
    <property type="match status" value="1"/>
</dbReference>
<dbReference type="EMBL" id="JASBNA010000002">
    <property type="protein sequence ID" value="KAK7695042.1"/>
    <property type="molecule type" value="Genomic_DNA"/>
</dbReference>
<dbReference type="InterPro" id="IPR029510">
    <property type="entry name" value="Ald_DH_CS_GLU"/>
</dbReference>
<name>A0AAW0GSX6_9APHY</name>
<evidence type="ECO:0000256" key="5">
    <source>
        <dbReference type="SAM" id="Phobius"/>
    </source>
</evidence>
<evidence type="ECO:0000256" key="4">
    <source>
        <dbReference type="RuleBase" id="RU003345"/>
    </source>
</evidence>
<dbReference type="Gene3D" id="3.40.309.10">
    <property type="entry name" value="Aldehyde Dehydrogenase, Chain A, domain 2"/>
    <property type="match status" value="1"/>
</dbReference>
<accession>A0AAW0GSX6</accession>
<comment type="caution">
    <text evidence="7">The sequence shown here is derived from an EMBL/GenBank/DDBJ whole genome shotgun (WGS) entry which is preliminary data.</text>
</comment>
<feature type="domain" description="Aldehyde dehydrogenase" evidence="6">
    <location>
        <begin position="87"/>
        <end position="527"/>
    </location>
</feature>